<accession>A0A9X1W9Q6</accession>
<evidence type="ECO:0008006" key="3">
    <source>
        <dbReference type="Google" id="ProtNLM"/>
    </source>
</evidence>
<organism evidence="1 2">
    <name type="scientific">Vibrio gelatinilyticus</name>
    <dbReference type="NCBI Taxonomy" id="2893468"/>
    <lineage>
        <taxon>Bacteria</taxon>
        <taxon>Pseudomonadati</taxon>
        <taxon>Pseudomonadota</taxon>
        <taxon>Gammaproteobacteria</taxon>
        <taxon>Vibrionales</taxon>
        <taxon>Vibrionaceae</taxon>
        <taxon>Vibrio</taxon>
    </lineage>
</organism>
<name>A0A9X1W9Q6_9VIBR</name>
<sequence length="191" mass="21145">MNNSAIKSDDISSKKFKGRMLLIGLVLVFALPAILAKTILSNNWYQSGVTNYGSLVDPAVTFESLDIDNPLFQKSWQMGLVLPEECLSRCVEKLHLLRQTHIALGKNKERILPVVYVAAELSVIPTIMEEFMVVPVSEDFLSHVGEGDYLVVDPLGQLVMSYPNEQEATLAAQSKGLLSDLRKLLKLSRVG</sequence>
<gene>
    <name evidence="1" type="ORF">LNL84_05310</name>
</gene>
<dbReference type="EMBL" id="JAJNNZ010000003">
    <property type="protein sequence ID" value="MCJ2376249.1"/>
    <property type="molecule type" value="Genomic_DNA"/>
</dbReference>
<dbReference type="RefSeq" id="WP_244355689.1">
    <property type="nucleotide sequence ID" value="NZ_JAJNNZ010000003.1"/>
</dbReference>
<dbReference type="Proteomes" id="UP001139488">
    <property type="component" value="Unassembled WGS sequence"/>
</dbReference>
<reference evidence="1" key="1">
    <citation type="submission" date="2021-11" db="EMBL/GenBank/DDBJ databases">
        <title>Vibrio ZSDE26 sp. nov. and Vibrio ZSDZ34 sp. nov., isolated from coastal seawater in Qingdao.</title>
        <authorList>
            <person name="Zhang P."/>
        </authorList>
    </citation>
    <scope>NUCLEOTIDE SEQUENCE</scope>
    <source>
        <strain evidence="1">ZSDZ34</strain>
    </source>
</reference>
<evidence type="ECO:0000313" key="2">
    <source>
        <dbReference type="Proteomes" id="UP001139488"/>
    </source>
</evidence>
<evidence type="ECO:0000313" key="1">
    <source>
        <dbReference type="EMBL" id="MCJ2376249.1"/>
    </source>
</evidence>
<dbReference type="AlphaFoldDB" id="A0A9X1W9Q6"/>
<protein>
    <recommendedName>
        <fullName evidence="3">Cytochrome oxidase biogenesis cluster protein</fullName>
    </recommendedName>
</protein>
<keyword evidence="2" id="KW-1185">Reference proteome</keyword>
<comment type="caution">
    <text evidence="1">The sequence shown here is derived from an EMBL/GenBank/DDBJ whole genome shotgun (WGS) entry which is preliminary data.</text>
</comment>
<proteinExistence type="predicted"/>